<evidence type="ECO:0000313" key="3">
    <source>
        <dbReference type="Proteomes" id="UP000310032"/>
    </source>
</evidence>
<gene>
    <name evidence="2" type="ORF">E5342_18135</name>
</gene>
<dbReference type="EMBL" id="SRYM01000086">
    <property type="protein sequence ID" value="TGY53547.1"/>
    <property type="molecule type" value="Genomic_DNA"/>
</dbReference>
<dbReference type="Proteomes" id="UP000310032">
    <property type="component" value="Unassembled WGS sequence"/>
</dbReference>
<dbReference type="GO" id="GO:0003677">
    <property type="term" value="F:DNA binding"/>
    <property type="evidence" value="ECO:0007669"/>
    <property type="project" value="InterPro"/>
</dbReference>
<feature type="domain" description="Bacteriophage CI repressor N-terminal" evidence="1">
    <location>
        <begin position="10"/>
        <end position="69"/>
    </location>
</feature>
<dbReference type="Pfam" id="PF07022">
    <property type="entry name" value="Phage_CI_repr"/>
    <property type="match status" value="1"/>
</dbReference>
<protein>
    <recommendedName>
        <fullName evidence="1">Bacteriophage CI repressor N-terminal domain-containing protein</fullName>
    </recommendedName>
</protein>
<reference evidence="2 3" key="1">
    <citation type="submission" date="2019-04" db="EMBL/GenBank/DDBJ databases">
        <title>Microbes associate with the intestines of laboratory mice.</title>
        <authorList>
            <person name="Navarre W."/>
            <person name="Wong E."/>
            <person name="Huang K."/>
            <person name="Tropini C."/>
            <person name="Ng K."/>
            <person name="Yu B."/>
        </authorList>
    </citation>
    <scope>NUCLEOTIDE SEQUENCE [LARGE SCALE GENOMIC DNA]</scope>
    <source>
        <strain evidence="2 3">NM39_I3</strain>
    </source>
</reference>
<dbReference type="InterPro" id="IPR010982">
    <property type="entry name" value="Lambda_DNA-bd_dom_sf"/>
</dbReference>
<dbReference type="GO" id="GO:0045892">
    <property type="term" value="P:negative regulation of DNA-templated transcription"/>
    <property type="evidence" value="ECO:0007669"/>
    <property type="project" value="InterPro"/>
</dbReference>
<proteinExistence type="predicted"/>
<sequence length="218" mass="25922">MKKEFSKGVILDRVKDYYNLKTNSELADFMGVSKSTISNWYARNSIDYDILFTRCTDANLNWLITGEQNPVNESVKNEDITETDSLPFTENPSDDFIERKHFSGYFALYEYLARKSSYSEIKKQYEDIISDLYFAYHYTSYYDSSERFNNEYIKFKKGELSKKDLLTSFNEIVEKNKKLFTILEPYVDILHELYQKLDKFNDENDNLFSKVFITDIDK</sequence>
<evidence type="ECO:0000259" key="1">
    <source>
        <dbReference type="Pfam" id="PF07022"/>
    </source>
</evidence>
<name>A0A4S2ECY4_PARDI</name>
<evidence type="ECO:0000313" key="2">
    <source>
        <dbReference type="EMBL" id="TGY53547.1"/>
    </source>
</evidence>
<accession>A0A4S2ECY4</accession>
<comment type="caution">
    <text evidence="2">The sequence shown here is derived from an EMBL/GenBank/DDBJ whole genome shotgun (WGS) entry which is preliminary data.</text>
</comment>
<dbReference type="InterPro" id="IPR010744">
    <property type="entry name" value="Phage_CI_N"/>
</dbReference>
<organism evidence="2 3">
    <name type="scientific">Parabacteroides distasonis</name>
    <dbReference type="NCBI Taxonomy" id="823"/>
    <lineage>
        <taxon>Bacteria</taxon>
        <taxon>Pseudomonadati</taxon>
        <taxon>Bacteroidota</taxon>
        <taxon>Bacteroidia</taxon>
        <taxon>Bacteroidales</taxon>
        <taxon>Tannerellaceae</taxon>
        <taxon>Parabacteroides</taxon>
    </lineage>
</organism>
<dbReference type="RefSeq" id="WP_135960003.1">
    <property type="nucleotide sequence ID" value="NZ_SRYM01000086.1"/>
</dbReference>
<dbReference type="Gene3D" id="1.10.260.40">
    <property type="entry name" value="lambda repressor-like DNA-binding domains"/>
    <property type="match status" value="1"/>
</dbReference>
<dbReference type="AlphaFoldDB" id="A0A4S2ECY4"/>